<keyword evidence="6" id="KW-1133">Transmembrane helix</keyword>
<dbReference type="InterPro" id="IPR035965">
    <property type="entry name" value="PAS-like_dom_sf"/>
</dbReference>
<dbReference type="GO" id="GO:0016020">
    <property type="term" value="C:membrane"/>
    <property type="evidence" value="ECO:0007669"/>
    <property type="project" value="UniProtKB-SubCell"/>
</dbReference>
<dbReference type="RefSeq" id="WP_166269922.1">
    <property type="nucleotide sequence ID" value="NZ_CP048029.1"/>
</dbReference>
<evidence type="ECO:0000259" key="9">
    <source>
        <dbReference type="PROSITE" id="PS50885"/>
    </source>
</evidence>
<gene>
    <name evidence="10" type="ORF">GWK36_03145</name>
</gene>
<evidence type="ECO:0000313" key="11">
    <source>
        <dbReference type="Proteomes" id="UP000502699"/>
    </source>
</evidence>
<keyword evidence="6" id="KW-0472">Membrane</keyword>
<keyword evidence="2 4" id="KW-0807">Transducer</keyword>
<name>A0A6G7VAQ6_9GAMM</name>
<dbReference type="EMBL" id="CP048029">
    <property type="protein sequence ID" value="QIK37149.1"/>
    <property type="molecule type" value="Genomic_DNA"/>
</dbReference>
<dbReference type="CDD" id="cd00130">
    <property type="entry name" value="PAS"/>
    <property type="match status" value="1"/>
</dbReference>
<dbReference type="CDD" id="cd11386">
    <property type="entry name" value="MCP_signal"/>
    <property type="match status" value="1"/>
</dbReference>
<accession>A0A6G7VAQ6</accession>
<comment type="subcellular location">
    <subcellularLocation>
        <location evidence="1">Membrane</location>
    </subcellularLocation>
</comment>
<dbReference type="InterPro" id="IPR000014">
    <property type="entry name" value="PAS"/>
</dbReference>
<dbReference type="Pfam" id="PF00015">
    <property type="entry name" value="MCPsignal"/>
    <property type="match status" value="1"/>
</dbReference>
<evidence type="ECO:0000313" key="10">
    <source>
        <dbReference type="EMBL" id="QIK37149.1"/>
    </source>
</evidence>
<dbReference type="InterPro" id="IPR003660">
    <property type="entry name" value="HAMP_dom"/>
</dbReference>
<dbReference type="Gene3D" id="3.30.450.20">
    <property type="entry name" value="PAS domain"/>
    <property type="match status" value="1"/>
</dbReference>
<dbReference type="Proteomes" id="UP000502699">
    <property type="component" value="Chromosome"/>
</dbReference>
<feature type="transmembrane region" description="Helical" evidence="6">
    <location>
        <begin position="160"/>
        <end position="180"/>
    </location>
</feature>
<proteinExistence type="inferred from homology"/>
<dbReference type="SUPFAM" id="SSF55785">
    <property type="entry name" value="PYP-like sensor domain (PAS domain)"/>
    <property type="match status" value="1"/>
</dbReference>
<dbReference type="KEGG" id="cjap:GWK36_03145"/>
<organism evidence="10 11">
    <name type="scientific">Caldichromatium japonicum</name>
    <dbReference type="NCBI Taxonomy" id="2699430"/>
    <lineage>
        <taxon>Bacteria</taxon>
        <taxon>Pseudomonadati</taxon>
        <taxon>Pseudomonadota</taxon>
        <taxon>Gammaproteobacteria</taxon>
        <taxon>Chromatiales</taxon>
        <taxon>Chromatiaceae</taxon>
        <taxon>Caldichromatium</taxon>
    </lineage>
</organism>
<feature type="region of interest" description="Disordered" evidence="5">
    <location>
        <begin position="466"/>
        <end position="486"/>
    </location>
</feature>
<keyword evidence="11" id="KW-1185">Reference proteome</keyword>
<feature type="domain" description="PAS" evidence="8">
    <location>
        <begin position="25"/>
        <end position="76"/>
    </location>
</feature>
<dbReference type="PROSITE" id="PS50885">
    <property type="entry name" value="HAMP"/>
    <property type="match status" value="1"/>
</dbReference>
<protein>
    <submittedName>
        <fullName evidence="10">PAS domain-containing protein</fullName>
    </submittedName>
</protein>
<feature type="domain" description="Methyl-accepting transducer" evidence="7">
    <location>
        <begin position="414"/>
        <end position="650"/>
    </location>
</feature>
<evidence type="ECO:0000256" key="3">
    <source>
        <dbReference type="ARBA" id="ARBA00029447"/>
    </source>
</evidence>
<dbReference type="PANTHER" id="PTHR32089">
    <property type="entry name" value="METHYL-ACCEPTING CHEMOTAXIS PROTEIN MCPB"/>
    <property type="match status" value="1"/>
</dbReference>
<dbReference type="InterPro" id="IPR004089">
    <property type="entry name" value="MCPsignal_dom"/>
</dbReference>
<evidence type="ECO:0000259" key="8">
    <source>
        <dbReference type="PROSITE" id="PS50112"/>
    </source>
</evidence>
<evidence type="ECO:0000256" key="4">
    <source>
        <dbReference type="PROSITE-ProRule" id="PRU00284"/>
    </source>
</evidence>
<dbReference type="InterPro" id="IPR013655">
    <property type="entry name" value="PAS_fold_3"/>
</dbReference>
<feature type="domain" description="HAMP" evidence="9">
    <location>
        <begin position="357"/>
        <end position="409"/>
    </location>
</feature>
<evidence type="ECO:0000259" key="7">
    <source>
        <dbReference type="PROSITE" id="PS50111"/>
    </source>
</evidence>
<reference evidence="11" key="1">
    <citation type="submission" date="2020-01" db="EMBL/GenBank/DDBJ databases">
        <title>Caldichromatium gen. nov., sp. nov., a thermophilic purple sulfur bacterium member of the family Chromatiaceae isolated from Nakabusa hot spring, Japan.</title>
        <authorList>
            <person name="Saini M.K."/>
            <person name="Hanada S."/>
            <person name="Tank M."/>
        </authorList>
    </citation>
    <scope>NUCLEOTIDE SEQUENCE [LARGE SCALE GENOMIC DNA]</scope>
    <source>
        <strain evidence="11">No.7</strain>
    </source>
</reference>
<dbReference type="Gene3D" id="1.10.287.950">
    <property type="entry name" value="Methyl-accepting chemotaxis protein"/>
    <property type="match status" value="1"/>
</dbReference>
<evidence type="ECO:0000256" key="5">
    <source>
        <dbReference type="SAM" id="MobiDB-lite"/>
    </source>
</evidence>
<dbReference type="PANTHER" id="PTHR32089:SF112">
    <property type="entry name" value="LYSOZYME-LIKE PROTEIN-RELATED"/>
    <property type="match status" value="1"/>
</dbReference>
<dbReference type="AlphaFoldDB" id="A0A6G7VAQ6"/>
<feature type="transmembrane region" description="Helical" evidence="6">
    <location>
        <begin position="338"/>
        <end position="357"/>
    </location>
</feature>
<evidence type="ECO:0000256" key="2">
    <source>
        <dbReference type="ARBA" id="ARBA00023224"/>
    </source>
</evidence>
<feature type="compositionally biased region" description="Low complexity" evidence="5">
    <location>
        <begin position="466"/>
        <end position="477"/>
    </location>
</feature>
<dbReference type="GO" id="GO:0006935">
    <property type="term" value="P:chemotaxis"/>
    <property type="evidence" value="ECO:0007669"/>
    <property type="project" value="UniProtKB-ARBA"/>
</dbReference>
<dbReference type="PROSITE" id="PS50111">
    <property type="entry name" value="CHEMOTAXIS_TRANSDUC_2"/>
    <property type="match status" value="1"/>
</dbReference>
<dbReference type="NCBIfam" id="TIGR00229">
    <property type="entry name" value="sensory_box"/>
    <property type="match status" value="1"/>
</dbReference>
<dbReference type="SUPFAM" id="SSF58104">
    <property type="entry name" value="Methyl-accepting chemotaxis protein (MCP) signaling domain"/>
    <property type="match status" value="1"/>
</dbReference>
<dbReference type="FunFam" id="1.10.287.950:FF:000001">
    <property type="entry name" value="Methyl-accepting chemotaxis sensory transducer"/>
    <property type="match status" value="1"/>
</dbReference>
<dbReference type="SMART" id="SM00283">
    <property type="entry name" value="MA"/>
    <property type="match status" value="1"/>
</dbReference>
<dbReference type="Pfam" id="PF08447">
    <property type="entry name" value="PAS_3"/>
    <property type="match status" value="1"/>
</dbReference>
<sequence length="686" mass="74591">MRNNQPVTGIERQYPDDIAIISHTDEKGRITFVNDDFCAVSGFTEEELIGQPQNIVRHPDMPPEAFRDLWETIKQGRPWTGLVKNRCKNGDHYWVRAHVTPRPGGGYTSVRVKPTREEIAAAEALYARMRQDPSIRLSEGQVKRTRAFGWFDDMTIGKRLALVATVVMVLLIGALIESHYSAARIESSYRDYIEQDVERHADFYALYAQGLQMGQALRNVILDPENPKAYENYQKAAGDFEAVVSRADVADQRTVKSGLPARLAALRSEQKKLHEQLFELVKAGKLDEAKQLLNKQETPKWREMRTLLLDEIKRLDEAAPRLLAELKAASDAATQRSLIIAIITVLLGGALAAYILLKVSRKAKETVALISTIAGGDLSPTIRAEGHDEFAQILTRVAMLKNRLHEAIGLVQQTARALEQSSRQLMAANDSTVKAAETQSAAISSIAAAIEELSVSSDEMSSNASSALQAADSASSSTRKSAQTSRAAAERIMNAANVVAATEQRIGELSSMSEEISRVVLVIREIADQTNLLALNAAIEAARAGEMGRGFAVVADEVRKLAERTGNSTQEIAAMIQRIQEVSRAVASEVAASSQSVSEGAKSAEHAGEMAAAVERAVQQASLAVQSISMALAEASSATREIAGNMERISASSAHTTEVAQASSQEARKVEVLSEKLKVLATQFHV</sequence>
<dbReference type="PROSITE" id="PS50112">
    <property type="entry name" value="PAS"/>
    <property type="match status" value="1"/>
</dbReference>
<dbReference type="GO" id="GO:0007165">
    <property type="term" value="P:signal transduction"/>
    <property type="evidence" value="ECO:0007669"/>
    <property type="project" value="UniProtKB-KW"/>
</dbReference>
<comment type="similarity">
    <text evidence="3">Belongs to the methyl-accepting chemotaxis (MCP) protein family.</text>
</comment>
<keyword evidence="6" id="KW-0812">Transmembrane</keyword>
<evidence type="ECO:0000256" key="1">
    <source>
        <dbReference type="ARBA" id="ARBA00004370"/>
    </source>
</evidence>
<evidence type="ECO:0000256" key="6">
    <source>
        <dbReference type="SAM" id="Phobius"/>
    </source>
</evidence>